<dbReference type="Pfam" id="PF19662">
    <property type="entry name" value="DUF6165"/>
    <property type="match status" value="1"/>
</dbReference>
<proteinExistence type="predicted"/>
<name>A0A524RN36_9CHRO</name>
<accession>A0A524RN36</accession>
<evidence type="ECO:0000313" key="1">
    <source>
        <dbReference type="EMBL" id="TGG92137.1"/>
    </source>
</evidence>
<protein>
    <submittedName>
        <fullName evidence="1">Uncharacterized protein</fullName>
    </submittedName>
</protein>
<dbReference type="AlphaFoldDB" id="A0A524RN36"/>
<organism evidence="1 2">
    <name type="scientific">Aphanocapsa feldmannii 277cV</name>
    <dbReference type="NCBI Taxonomy" id="2507553"/>
    <lineage>
        <taxon>Bacteria</taxon>
        <taxon>Bacillati</taxon>
        <taxon>Cyanobacteriota</taxon>
        <taxon>Cyanophyceae</taxon>
        <taxon>Oscillatoriophycideae</taxon>
        <taxon>Chroococcales</taxon>
        <taxon>Microcystaceae</taxon>
        <taxon>Aphanocapsa</taxon>
    </lineage>
</organism>
<dbReference type="EMBL" id="SRMO01000066">
    <property type="protein sequence ID" value="TGG92137.1"/>
    <property type="molecule type" value="Genomic_DNA"/>
</dbReference>
<reference evidence="1 2" key="1">
    <citation type="journal article" date="2019" name="mSystems">
        <title>Life at home and on the roam: Genomic adaptions reflect the dual lifestyle of an intracellular, facultative symbiont.</title>
        <authorList>
            <person name="Burgsdorf I."/>
        </authorList>
    </citation>
    <scope>NUCLEOTIDE SEQUENCE [LARGE SCALE GENOMIC DNA]</scope>
    <source>
        <strain evidence="1">277cV</strain>
    </source>
</reference>
<dbReference type="InterPro" id="IPR046163">
    <property type="entry name" value="DUF6165"/>
</dbReference>
<dbReference type="Proteomes" id="UP000317990">
    <property type="component" value="Unassembled WGS sequence"/>
</dbReference>
<sequence length="120" mass="14108">MIPVSLAELLDKITILEIKSEQFRGEQKKNVDYELSLLKHVLRQSSVKLLPEQQQNLKDVNQFLWQIEESIREHERRKDFGEAFIALARSVYLENDKRAGIKRTINDDYDSAVKEEKSYA</sequence>
<evidence type="ECO:0000313" key="2">
    <source>
        <dbReference type="Proteomes" id="UP000317990"/>
    </source>
</evidence>
<gene>
    <name evidence="1" type="ORF">ERJ67_06565</name>
</gene>
<comment type="caution">
    <text evidence="1">The sequence shown here is derived from an EMBL/GenBank/DDBJ whole genome shotgun (WGS) entry which is preliminary data.</text>
</comment>